<evidence type="ECO:0000313" key="3">
    <source>
        <dbReference type="EMBL" id="MFC4870317.1"/>
    </source>
</evidence>
<proteinExistence type="predicted"/>
<feature type="coiled-coil region" evidence="1">
    <location>
        <begin position="84"/>
        <end position="111"/>
    </location>
</feature>
<keyword evidence="4" id="KW-1185">Reference proteome</keyword>
<dbReference type="GO" id="GO:0016757">
    <property type="term" value="F:glycosyltransferase activity"/>
    <property type="evidence" value="ECO:0007669"/>
    <property type="project" value="UniProtKB-KW"/>
</dbReference>
<dbReference type="EMBL" id="JBHSJJ010000001">
    <property type="protein sequence ID" value="MFC4870317.1"/>
    <property type="molecule type" value="Genomic_DNA"/>
</dbReference>
<feature type="domain" description="Phosphoribosyltransferase" evidence="2">
    <location>
        <begin position="7"/>
        <end position="173"/>
    </location>
</feature>
<protein>
    <submittedName>
        <fullName evidence="3">Phosphoribosyltransferase</fullName>
    </submittedName>
</protein>
<reference evidence="4" key="1">
    <citation type="journal article" date="2019" name="Int. J. Syst. Evol. Microbiol.">
        <title>The Global Catalogue of Microorganisms (GCM) 10K type strain sequencing project: providing services to taxonomists for standard genome sequencing and annotation.</title>
        <authorList>
            <consortium name="The Broad Institute Genomics Platform"/>
            <consortium name="The Broad Institute Genome Sequencing Center for Infectious Disease"/>
            <person name="Wu L."/>
            <person name="Ma J."/>
        </authorList>
    </citation>
    <scope>NUCLEOTIDE SEQUENCE [LARGE SCALE GENOMIC DNA]</scope>
    <source>
        <strain evidence="4">CGMCC 4.7466</strain>
    </source>
</reference>
<dbReference type="CDD" id="cd06223">
    <property type="entry name" value="PRTases_typeI"/>
    <property type="match status" value="1"/>
</dbReference>
<evidence type="ECO:0000259" key="2">
    <source>
        <dbReference type="Pfam" id="PF00156"/>
    </source>
</evidence>
<dbReference type="Gene3D" id="3.30.1310.20">
    <property type="entry name" value="PRTase-like"/>
    <property type="match status" value="1"/>
</dbReference>
<accession>A0ABV9SVK0</accession>
<keyword evidence="3" id="KW-0808">Transferase</keyword>
<dbReference type="SUPFAM" id="SSF53271">
    <property type="entry name" value="PRTase-like"/>
    <property type="match status" value="1"/>
</dbReference>
<evidence type="ECO:0000313" key="4">
    <source>
        <dbReference type="Proteomes" id="UP001595818"/>
    </source>
</evidence>
<dbReference type="Proteomes" id="UP001595818">
    <property type="component" value="Unassembled WGS sequence"/>
</dbReference>
<organism evidence="3 4">
    <name type="scientific">Negadavirga shengliensis</name>
    <dbReference type="NCBI Taxonomy" id="1389218"/>
    <lineage>
        <taxon>Bacteria</taxon>
        <taxon>Pseudomonadati</taxon>
        <taxon>Bacteroidota</taxon>
        <taxon>Cytophagia</taxon>
        <taxon>Cytophagales</taxon>
        <taxon>Cyclobacteriaceae</taxon>
        <taxon>Negadavirga</taxon>
    </lineage>
</organism>
<name>A0ABV9SVK0_9BACT</name>
<evidence type="ECO:0000256" key="1">
    <source>
        <dbReference type="SAM" id="Coils"/>
    </source>
</evidence>
<dbReference type="InterPro" id="IPR029057">
    <property type="entry name" value="PRTase-like"/>
</dbReference>
<dbReference type="Gene3D" id="3.40.50.2020">
    <property type="match status" value="1"/>
</dbReference>
<dbReference type="InterPro" id="IPR000836">
    <property type="entry name" value="PRTase_dom"/>
</dbReference>
<sequence>MFNDRKDAAEKLAKALGKYRNTKALVLGIPRGGAETAYYVAKYLGAEMSLVVTRKLGYPADPEAAFGAVAEDGSLYISEAASQILSTETMNEVLKEQKREIQRRIQKLRKGKPLPDFKDRTLIIVDDGIATGATLFATIMLCKKRMAGKIVVAAPIAGTEMAEVLERKVDEVIILETPSYFRAVSQGYYDFSDLTDEEAVAFFEKWERERRAHS</sequence>
<gene>
    <name evidence="3" type="ORF">ACFPFU_01380</name>
</gene>
<dbReference type="RefSeq" id="WP_377060747.1">
    <property type="nucleotide sequence ID" value="NZ_JBHSJJ010000001.1"/>
</dbReference>
<keyword evidence="3" id="KW-0328">Glycosyltransferase</keyword>
<dbReference type="Pfam" id="PF00156">
    <property type="entry name" value="Pribosyltran"/>
    <property type="match status" value="1"/>
</dbReference>
<comment type="caution">
    <text evidence="3">The sequence shown here is derived from an EMBL/GenBank/DDBJ whole genome shotgun (WGS) entry which is preliminary data.</text>
</comment>
<keyword evidence="1" id="KW-0175">Coiled coil</keyword>